<dbReference type="InterPro" id="IPR034405">
    <property type="entry name" value="F420"/>
</dbReference>
<sequence>MRERTVTYSPSFTLVPTRECFNRCGYCNFRADRGAAWLQPAEVRALLLPLVGSGVVEILVLSGEVHPHDPRRGKWFAMIQNICAVALELGFLPHTNCGVLRFEEMGALQQLNVSLGLMLEIDSNRLLGSVHRHAPSKLPALRTEQLEWAGTLGIPFTTGLLLGIGETPAEREDTLRTIARLHHRHGHIQEVILQPHSPGGSQSWAGEPLGDAQLLGVVRLARQILPAEITIQIPPNLVGDPVPLLEAGARDLGGIGPVDVVNPDYAHPVVERLGERLAAAGWRLEPRLPVYPHLDRRVAAALQPLLGEHRARLCQAAVT</sequence>
<evidence type="ECO:0000313" key="13">
    <source>
        <dbReference type="Proteomes" id="UP001054846"/>
    </source>
</evidence>
<dbReference type="SFLD" id="SFLDS00029">
    <property type="entry name" value="Radical_SAM"/>
    <property type="match status" value="1"/>
</dbReference>
<evidence type="ECO:0000256" key="9">
    <source>
        <dbReference type="ARBA" id="ARBA00048974"/>
    </source>
</evidence>
<evidence type="ECO:0000256" key="2">
    <source>
        <dbReference type="ARBA" id="ARBA00012126"/>
    </source>
</evidence>
<comment type="pathway">
    <text evidence="1 10">Cofactor biosynthesis; coenzyme F0 biosynthesis.</text>
</comment>
<keyword evidence="8 10" id="KW-0456">Lyase</keyword>
<dbReference type="HAMAP" id="MF_01611">
    <property type="entry name" value="FO_synth_sub1"/>
    <property type="match status" value="1"/>
</dbReference>
<keyword evidence="6 10" id="KW-0408">Iron</keyword>
<dbReference type="SFLD" id="SFLDG01064">
    <property type="entry name" value="F420__menaquinone_cofactor_bio"/>
    <property type="match status" value="1"/>
</dbReference>
<keyword evidence="3 10" id="KW-0004">4Fe-4S</keyword>
<dbReference type="Pfam" id="PF04055">
    <property type="entry name" value="Radical_SAM"/>
    <property type="match status" value="1"/>
</dbReference>
<evidence type="ECO:0000256" key="6">
    <source>
        <dbReference type="ARBA" id="ARBA00023004"/>
    </source>
</evidence>
<feature type="binding site" evidence="10">
    <location>
        <position position="20"/>
    </location>
    <ligand>
        <name>[4Fe-4S] cluster</name>
        <dbReference type="ChEBI" id="CHEBI:49883"/>
        <note>4Fe-4S-S-AdoMet</note>
    </ligand>
</feature>
<dbReference type="InterPro" id="IPR007197">
    <property type="entry name" value="rSAM"/>
</dbReference>
<feature type="binding site" evidence="10">
    <location>
        <position position="24"/>
    </location>
    <ligand>
        <name>[4Fe-4S] cluster</name>
        <dbReference type="ChEBI" id="CHEBI:49883"/>
        <note>4Fe-4S-S-AdoMet</note>
    </ligand>
</feature>
<keyword evidence="13" id="KW-1185">Reference proteome</keyword>
<dbReference type="NCBIfam" id="TIGR03550">
    <property type="entry name" value="F420_cofG"/>
    <property type="match status" value="1"/>
</dbReference>
<feature type="binding site" evidence="10">
    <location>
        <position position="27"/>
    </location>
    <ligand>
        <name>[4Fe-4S] cluster</name>
        <dbReference type="ChEBI" id="CHEBI:49883"/>
        <note>4Fe-4S-S-AdoMet</note>
    </ligand>
</feature>
<keyword evidence="7 10" id="KW-0411">Iron-sulfur</keyword>
<evidence type="ECO:0000256" key="7">
    <source>
        <dbReference type="ARBA" id="ARBA00023014"/>
    </source>
</evidence>
<dbReference type="InterPro" id="IPR058240">
    <property type="entry name" value="rSAM_sf"/>
</dbReference>
<evidence type="ECO:0000256" key="1">
    <source>
        <dbReference type="ARBA" id="ARBA00004712"/>
    </source>
</evidence>
<feature type="domain" description="Radical SAM core" evidence="11">
    <location>
        <begin position="6"/>
        <end position="236"/>
    </location>
</feature>
<keyword evidence="4 10" id="KW-0949">S-adenosyl-L-methionine</keyword>
<dbReference type="NCBIfam" id="NF004884">
    <property type="entry name" value="PRK06245.1"/>
    <property type="match status" value="1"/>
</dbReference>
<dbReference type="Proteomes" id="UP001054846">
    <property type="component" value="Chromosome"/>
</dbReference>
<dbReference type="Gene3D" id="3.20.20.70">
    <property type="entry name" value="Aldolase class I"/>
    <property type="match status" value="1"/>
</dbReference>
<keyword evidence="5 10" id="KW-0479">Metal-binding</keyword>
<evidence type="ECO:0000256" key="4">
    <source>
        <dbReference type="ARBA" id="ARBA00022691"/>
    </source>
</evidence>
<reference evidence="12 13" key="1">
    <citation type="journal article" date="2021" name="Genome Biol. Evol.">
        <title>Complete Genome Sequencing of a Novel Gloeobacter Species from a Waterfall Cave in Mexico.</title>
        <authorList>
            <person name="Saw J.H."/>
            <person name="Cardona T."/>
            <person name="Montejano G."/>
        </authorList>
    </citation>
    <scope>NUCLEOTIDE SEQUENCE [LARGE SCALE GENOMIC DNA]</scope>
    <source>
        <strain evidence="12">MG652769</strain>
    </source>
</reference>
<comment type="catalytic activity">
    <reaction evidence="9 10">
        <text>5-amino-5-(4-hydroxybenzyl)-6-(D-ribitylimino)-5,6-dihydrouracil + S-adenosyl-L-methionine = 7,8-didemethyl-8-hydroxy-5-deazariboflavin + 5'-deoxyadenosine + L-methionine + NH4(+) + H(+)</text>
        <dbReference type="Rhea" id="RHEA:55204"/>
        <dbReference type="ChEBI" id="CHEBI:15378"/>
        <dbReference type="ChEBI" id="CHEBI:17319"/>
        <dbReference type="ChEBI" id="CHEBI:28938"/>
        <dbReference type="ChEBI" id="CHEBI:57844"/>
        <dbReference type="ChEBI" id="CHEBI:59789"/>
        <dbReference type="ChEBI" id="CHEBI:59904"/>
        <dbReference type="ChEBI" id="CHEBI:85936"/>
        <dbReference type="EC" id="4.3.1.32"/>
    </reaction>
</comment>
<evidence type="ECO:0000256" key="10">
    <source>
        <dbReference type="HAMAP-Rule" id="MF_01611"/>
    </source>
</evidence>
<proteinExistence type="inferred from homology"/>
<dbReference type="SFLD" id="SFLDF00294">
    <property type="entry name" value="7_8-didemethyl-8-hydroxy-5-dea"/>
    <property type="match status" value="1"/>
</dbReference>
<dbReference type="InterPro" id="IPR006638">
    <property type="entry name" value="Elp3/MiaA/NifB-like_rSAM"/>
</dbReference>
<organism evidence="12 13">
    <name type="scientific">Gloeobacter morelensis MG652769</name>
    <dbReference type="NCBI Taxonomy" id="2781736"/>
    <lineage>
        <taxon>Bacteria</taxon>
        <taxon>Bacillati</taxon>
        <taxon>Cyanobacteriota</taxon>
        <taxon>Cyanophyceae</taxon>
        <taxon>Gloeobacterales</taxon>
        <taxon>Gloeobacteraceae</taxon>
        <taxon>Gloeobacter</taxon>
        <taxon>Gloeobacter morelensis</taxon>
    </lineage>
</organism>
<dbReference type="EC" id="4.3.1.32" evidence="2 10"/>
<dbReference type="CDD" id="cd01335">
    <property type="entry name" value="Radical_SAM"/>
    <property type="match status" value="1"/>
</dbReference>
<dbReference type="RefSeq" id="WP_230839656.1">
    <property type="nucleotide sequence ID" value="NZ_CP063845.1"/>
</dbReference>
<accession>A0ABY3PG94</accession>
<dbReference type="PANTHER" id="PTHR43076:SF15">
    <property type="entry name" value="7,8-DIDEMETHYL-8-HYDROXY-5-DEAZARIBOFLAVIN SYNTHASE"/>
    <property type="match status" value="1"/>
</dbReference>
<gene>
    <name evidence="10 12" type="primary">cofG</name>
    <name evidence="12" type="ORF">ISF26_12545</name>
</gene>
<dbReference type="SMART" id="SM00729">
    <property type="entry name" value="Elp3"/>
    <property type="match status" value="1"/>
</dbReference>
<dbReference type="InterPro" id="IPR013785">
    <property type="entry name" value="Aldolase_TIM"/>
</dbReference>
<evidence type="ECO:0000256" key="8">
    <source>
        <dbReference type="ARBA" id="ARBA00023239"/>
    </source>
</evidence>
<comment type="cofactor">
    <cofactor evidence="10">
        <name>[4Fe-4S] cluster</name>
        <dbReference type="ChEBI" id="CHEBI:49883"/>
    </cofactor>
    <text evidence="10">Binds 1 [4Fe-4S] cluster. The cluster is coordinated with 3 cysteines and an exchangeable S-adenosyl-L-methionine.</text>
</comment>
<dbReference type="InterPro" id="IPR019939">
    <property type="entry name" value="CofG_family"/>
</dbReference>
<evidence type="ECO:0000256" key="3">
    <source>
        <dbReference type="ARBA" id="ARBA00022485"/>
    </source>
</evidence>
<comment type="subunit">
    <text evidence="10">The FO synthase complex consists of two subunits, CofG and CofH.</text>
</comment>
<dbReference type="PANTHER" id="PTHR43076">
    <property type="entry name" value="FO SYNTHASE (COFH)"/>
    <property type="match status" value="1"/>
</dbReference>
<evidence type="ECO:0000259" key="11">
    <source>
        <dbReference type="PROSITE" id="PS51918"/>
    </source>
</evidence>
<dbReference type="PROSITE" id="PS51918">
    <property type="entry name" value="RADICAL_SAM"/>
    <property type="match status" value="1"/>
</dbReference>
<protein>
    <recommendedName>
        <fullName evidence="2 10">7,8-didemethyl-8-hydroxy-5-deazariboflavin synthase</fullName>
        <ecNumber evidence="2 10">4.3.1.32</ecNumber>
    </recommendedName>
    <alternativeName>
        <fullName evidence="10">FO synthase subunit 1</fullName>
    </alternativeName>
</protein>
<dbReference type="EMBL" id="CP063845">
    <property type="protein sequence ID" value="UFP92670.1"/>
    <property type="molecule type" value="Genomic_DNA"/>
</dbReference>
<evidence type="ECO:0000256" key="5">
    <source>
        <dbReference type="ARBA" id="ARBA00022723"/>
    </source>
</evidence>
<dbReference type="SFLD" id="SFLDG01388">
    <property type="entry name" value="7_8-didemethyl-8-hydroxy-5-dea"/>
    <property type="match status" value="1"/>
</dbReference>
<comment type="similarity">
    <text evidence="10">Belongs to the radical SAM superfamily. CofG family.</text>
</comment>
<comment type="function">
    <text evidence="10">Catalyzes the radical-mediated synthesis of 7,8-didemethyl-8-hydroxy-5-deazariboflavin (FO) from 5-amino-5-(4-hydroxybenzyl)-6-(D-ribitylimino)-5,6-dihydrouracil.</text>
</comment>
<name>A0ABY3PG94_9CYAN</name>
<dbReference type="SUPFAM" id="SSF102114">
    <property type="entry name" value="Radical SAM enzymes"/>
    <property type="match status" value="1"/>
</dbReference>
<evidence type="ECO:0000313" key="12">
    <source>
        <dbReference type="EMBL" id="UFP92670.1"/>
    </source>
</evidence>